<dbReference type="GO" id="GO:0015969">
    <property type="term" value="P:guanosine tetraphosphate metabolic process"/>
    <property type="evidence" value="ECO:0007669"/>
    <property type="project" value="InterPro"/>
</dbReference>
<dbReference type="InterPro" id="IPR003607">
    <property type="entry name" value="HD/PDEase_dom"/>
</dbReference>
<sequence>MNLERILEVIKNKHPDADTTMLELAYDFAQQAHQGQTRLSGEEYIEHPLETAYKLAEMDIDLPTVIAGILHDVPENTAIELDEIKKEFGSEVADLVAGITKLGKIKYRGLERYAENLRKMFVAMAEDVRVIFIKFADRIHNLKTLYALRPVKQQRIAKETLEIYAPIANRLGMSELQGELEDLAFPYVYPEEYKWVTEVSKKKYEEYRRDVQREIKRLRKKLENVSFVPMDMYGRAKRYYSLYRKLLRKDMDIDRIYDLIAIRIIVKNIDECYRVLGVLHSLYKPMSGRVKDYIAQPKPNGYQSLHTTVYSDNKIVEFQIRTSQMDDEAEWGIAAHWAFKETGKKKQRMPVDPEKLKWIKTLLERDSEQYKPEEYLDKIKMDFFKNRIFVFTPKADVIDLPEGSIPIDFAYHIHTFIGDHCVGAKINGRMATVLTALKNGDMVEILVDKKRAKPSEEWLNKVQTNLARDKIKQSLKKSNFNKLFQIFNR</sequence>
<comment type="pathway">
    <text evidence="1">Purine metabolism.</text>
</comment>
<dbReference type="InterPro" id="IPR004095">
    <property type="entry name" value="TGS"/>
</dbReference>
<evidence type="ECO:0000313" key="6">
    <source>
        <dbReference type="EMBL" id="OGG87500.1"/>
    </source>
</evidence>
<dbReference type="CDD" id="cd01668">
    <property type="entry name" value="TGS_RSH"/>
    <property type="match status" value="1"/>
</dbReference>
<dbReference type="InterPro" id="IPR006674">
    <property type="entry name" value="HD_domain"/>
</dbReference>
<accession>A0A1F6FNQ7</accession>
<dbReference type="InterPro" id="IPR033655">
    <property type="entry name" value="TGS_RelA/SpoT"/>
</dbReference>
<dbReference type="SMART" id="SM00954">
    <property type="entry name" value="RelA_SpoT"/>
    <property type="match status" value="1"/>
</dbReference>
<dbReference type="PROSITE" id="PS51880">
    <property type="entry name" value="TGS"/>
    <property type="match status" value="1"/>
</dbReference>
<dbReference type="Proteomes" id="UP000179136">
    <property type="component" value="Unassembled WGS sequence"/>
</dbReference>
<dbReference type="Pfam" id="PF04607">
    <property type="entry name" value="RelA_SpoT"/>
    <property type="match status" value="1"/>
</dbReference>
<comment type="similarity">
    <text evidence="2">Belongs to the relA/spoT family.</text>
</comment>
<comment type="function">
    <text evidence="2">In eubacteria ppGpp (guanosine 3'-diphosphate 5'-diphosphate) is a mediator of the stringent response that coordinates a variety of cellular activities in response to changes in nutritional abundance.</text>
</comment>
<dbReference type="SUPFAM" id="SSF81271">
    <property type="entry name" value="TGS-like"/>
    <property type="match status" value="1"/>
</dbReference>
<proteinExistence type="inferred from homology"/>
<evidence type="ECO:0000259" key="5">
    <source>
        <dbReference type="PROSITE" id="PS51880"/>
    </source>
</evidence>
<dbReference type="FunFam" id="3.10.20.30:FF:000002">
    <property type="entry name" value="GTP pyrophosphokinase (RelA/SpoT)"/>
    <property type="match status" value="1"/>
</dbReference>
<dbReference type="PANTHER" id="PTHR21262:SF31">
    <property type="entry name" value="GTP PYROPHOSPHOKINASE"/>
    <property type="match status" value="1"/>
</dbReference>
<feature type="domain" description="TGS" evidence="5">
    <location>
        <begin position="386"/>
        <end position="447"/>
    </location>
</feature>
<dbReference type="InterPro" id="IPR043519">
    <property type="entry name" value="NT_sf"/>
</dbReference>
<organism evidence="6 7">
    <name type="scientific">Candidatus Kuenenbacteria bacterium RIFCSPHIGHO2_02_FULL_39_13</name>
    <dbReference type="NCBI Taxonomy" id="1798561"/>
    <lineage>
        <taxon>Bacteria</taxon>
        <taxon>Candidatus Kueneniibacteriota</taxon>
    </lineage>
</organism>
<dbReference type="InterPro" id="IPR012676">
    <property type="entry name" value="TGS-like"/>
</dbReference>
<dbReference type="GO" id="GO:0005886">
    <property type="term" value="C:plasma membrane"/>
    <property type="evidence" value="ECO:0007669"/>
    <property type="project" value="TreeGrafter"/>
</dbReference>
<dbReference type="Pfam" id="PF13328">
    <property type="entry name" value="HD_4"/>
    <property type="match status" value="1"/>
</dbReference>
<dbReference type="SUPFAM" id="SSF109604">
    <property type="entry name" value="HD-domain/PDEase-like"/>
    <property type="match status" value="1"/>
</dbReference>
<dbReference type="Gene3D" id="1.10.3210.10">
    <property type="entry name" value="Hypothetical protein af1432"/>
    <property type="match status" value="1"/>
</dbReference>
<dbReference type="PROSITE" id="PS51831">
    <property type="entry name" value="HD"/>
    <property type="match status" value="1"/>
</dbReference>
<evidence type="ECO:0008006" key="8">
    <source>
        <dbReference type="Google" id="ProtNLM"/>
    </source>
</evidence>
<dbReference type="Gene3D" id="3.10.20.30">
    <property type="match status" value="1"/>
</dbReference>
<dbReference type="FunFam" id="1.10.3210.10:FF:000001">
    <property type="entry name" value="GTP pyrophosphokinase RelA"/>
    <property type="match status" value="1"/>
</dbReference>
<dbReference type="AlphaFoldDB" id="A0A1F6FNQ7"/>
<dbReference type="STRING" id="1798561.A3B87_02280"/>
<protein>
    <recommendedName>
        <fullName evidence="8">TGS domain-containing protein</fullName>
    </recommendedName>
</protein>
<dbReference type="EMBL" id="MFMW01000011">
    <property type="protein sequence ID" value="OGG87500.1"/>
    <property type="molecule type" value="Genomic_DNA"/>
</dbReference>
<name>A0A1F6FNQ7_9BACT</name>
<dbReference type="InterPro" id="IPR004811">
    <property type="entry name" value="RelA/Spo_fam"/>
</dbReference>
<feature type="coiled-coil region" evidence="3">
    <location>
        <begin position="201"/>
        <end position="228"/>
    </location>
</feature>
<evidence type="ECO:0000256" key="1">
    <source>
        <dbReference type="ARBA" id="ARBA00025704"/>
    </source>
</evidence>
<evidence type="ECO:0000313" key="7">
    <source>
        <dbReference type="Proteomes" id="UP000179136"/>
    </source>
</evidence>
<dbReference type="NCBIfam" id="TIGR00691">
    <property type="entry name" value="spoT_relA"/>
    <property type="match status" value="1"/>
</dbReference>
<dbReference type="InterPro" id="IPR012675">
    <property type="entry name" value="Beta-grasp_dom_sf"/>
</dbReference>
<dbReference type="SUPFAM" id="SSF81301">
    <property type="entry name" value="Nucleotidyltransferase"/>
    <property type="match status" value="1"/>
</dbReference>
<dbReference type="Gene3D" id="3.30.460.10">
    <property type="entry name" value="Beta Polymerase, domain 2"/>
    <property type="match status" value="1"/>
</dbReference>
<evidence type="ECO:0000256" key="2">
    <source>
        <dbReference type="RuleBase" id="RU003847"/>
    </source>
</evidence>
<gene>
    <name evidence="6" type="ORF">A3B87_02280</name>
</gene>
<dbReference type="SMART" id="SM00471">
    <property type="entry name" value="HDc"/>
    <property type="match status" value="1"/>
</dbReference>
<feature type="domain" description="HD" evidence="4">
    <location>
        <begin position="44"/>
        <end position="142"/>
    </location>
</feature>
<evidence type="ECO:0000259" key="4">
    <source>
        <dbReference type="PROSITE" id="PS51831"/>
    </source>
</evidence>
<dbReference type="CDD" id="cd05399">
    <property type="entry name" value="NT_Rel-Spo_like"/>
    <property type="match status" value="1"/>
</dbReference>
<keyword evidence="3" id="KW-0175">Coiled coil</keyword>
<dbReference type="Pfam" id="PF02824">
    <property type="entry name" value="TGS"/>
    <property type="match status" value="1"/>
</dbReference>
<comment type="caution">
    <text evidence="6">The sequence shown here is derived from an EMBL/GenBank/DDBJ whole genome shotgun (WGS) entry which is preliminary data.</text>
</comment>
<evidence type="ECO:0000256" key="3">
    <source>
        <dbReference type="SAM" id="Coils"/>
    </source>
</evidence>
<reference evidence="6 7" key="1">
    <citation type="journal article" date="2016" name="Nat. Commun.">
        <title>Thousands of microbial genomes shed light on interconnected biogeochemical processes in an aquifer system.</title>
        <authorList>
            <person name="Anantharaman K."/>
            <person name="Brown C.T."/>
            <person name="Hug L.A."/>
            <person name="Sharon I."/>
            <person name="Castelle C.J."/>
            <person name="Probst A.J."/>
            <person name="Thomas B.C."/>
            <person name="Singh A."/>
            <person name="Wilkins M.J."/>
            <person name="Karaoz U."/>
            <person name="Brodie E.L."/>
            <person name="Williams K.H."/>
            <person name="Hubbard S.S."/>
            <person name="Banfield J.F."/>
        </authorList>
    </citation>
    <scope>NUCLEOTIDE SEQUENCE [LARGE SCALE GENOMIC DNA]</scope>
</reference>
<dbReference type="CDD" id="cd00077">
    <property type="entry name" value="HDc"/>
    <property type="match status" value="1"/>
</dbReference>
<dbReference type="PANTHER" id="PTHR21262">
    <property type="entry name" value="GUANOSINE-3',5'-BIS DIPHOSPHATE 3'-PYROPHOSPHOHYDROLASE"/>
    <property type="match status" value="1"/>
</dbReference>
<dbReference type="InterPro" id="IPR007685">
    <property type="entry name" value="RelA_SpoT"/>
</dbReference>